<dbReference type="GO" id="GO:0008792">
    <property type="term" value="F:arginine decarboxylase activity"/>
    <property type="evidence" value="ECO:0007669"/>
    <property type="project" value="UniProtKB-EC"/>
</dbReference>
<dbReference type="EMBL" id="CABEEZ010000020">
    <property type="protein sequence ID" value="VTR19989.1"/>
    <property type="molecule type" value="Genomic_DNA"/>
</dbReference>
<dbReference type="GO" id="GO:0030170">
    <property type="term" value="F:pyridoxal phosphate binding"/>
    <property type="evidence" value="ECO:0007669"/>
    <property type="project" value="TreeGrafter"/>
</dbReference>
<name>A0A4U9TMS6_SERFO</name>
<evidence type="ECO:0000259" key="2">
    <source>
        <dbReference type="Pfam" id="PF01276"/>
    </source>
</evidence>
<dbReference type="PANTHER" id="PTHR45229">
    <property type="entry name" value="CONSTITUTIVE ORNITHINE DECARBOXYLASE"/>
    <property type="match status" value="1"/>
</dbReference>
<evidence type="ECO:0000313" key="4">
    <source>
        <dbReference type="EMBL" id="VTR19989.1"/>
    </source>
</evidence>
<dbReference type="Pfam" id="PF01276">
    <property type="entry name" value="OKR_DC_1"/>
    <property type="match status" value="1"/>
</dbReference>
<dbReference type="InterPro" id="IPR000310">
    <property type="entry name" value="Orn/Lys/Arg_deCO2ase_major_dom"/>
</dbReference>
<dbReference type="AlphaFoldDB" id="A0A4U9TMS6"/>
<comment type="cofactor">
    <cofactor evidence="1">
        <name>pyridoxal 5'-phosphate</name>
        <dbReference type="ChEBI" id="CHEBI:597326"/>
    </cofactor>
</comment>
<dbReference type="InterPro" id="IPR015421">
    <property type="entry name" value="PyrdxlP-dep_Trfase_major"/>
</dbReference>
<sequence>MFVSSRGLKQDPPAIQALEELNAAVKARGFTTFIVDQISDAVKVINESQKYSAVGIYWDPSNPKIDIECQEFIDIFRKRNATAPLFLLSEDNVTDRVSLAILKEVNEYIYLFSETPTFTANRIYTLIHRYAENLLPPYFKTLKNFTEDGDYYWDCPGHMGGMAYLKHPVGTEVYQLLRRKHDAGRYRSRYS</sequence>
<dbReference type="InterPro" id="IPR011193">
    <property type="entry name" value="Orn/lys/arg_de-COase"/>
</dbReference>
<gene>
    <name evidence="4" type="primary">adiA_1</name>
    <name evidence="4" type="ORF">NCTC12965_00914</name>
</gene>
<organism evidence="4">
    <name type="scientific">Serratia fonticola</name>
    <dbReference type="NCBI Taxonomy" id="47917"/>
    <lineage>
        <taxon>Bacteria</taxon>
        <taxon>Pseudomonadati</taxon>
        <taxon>Pseudomonadota</taxon>
        <taxon>Gammaproteobacteria</taxon>
        <taxon>Enterobacterales</taxon>
        <taxon>Yersiniaceae</taxon>
        <taxon>Serratia</taxon>
    </lineage>
</organism>
<keyword evidence="4" id="KW-0456">Lyase</keyword>
<dbReference type="Gene3D" id="3.40.50.2300">
    <property type="match status" value="1"/>
</dbReference>
<dbReference type="GO" id="GO:0006520">
    <property type="term" value="P:amino acid metabolic process"/>
    <property type="evidence" value="ECO:0007669"/>
    <property type="project" value="InterPro"/>
</dbReference>
<dbReference type="EC" id="4.1.1.19" evidence="4"/>
<dbReference type="Gene3D" id="3.40.640.10">
    <property type="entry name" value="Type I PLP-dependent aspartate aminotransferase-like (Major domain)"/>
    <property type="match status" value="1"/>
</dbReference>
<accession>A0A4U9TMS6</accession>
<dbReference type="InterPro" id="IPR005308">
    <property type="entry name" value="OKR_de-COase_N"/>
</dbReference>
<evidence type="ECO:0000259" key="3">
    <source>
        <dbReference type="Pfam" id="PF03709"/>
    </source>
</evidence>
<feature type="domain" description="Orn/Lys/Arg decarboxylase N-terminal" evidence="3">
    <location>
        <begin position="15"/>
        <end position="130"/>
    </location>
</feature>
<evidence type="ECO:0000256" key="1">
    <source>
        <dbReference type="ARBA" id="ARBA00001933"/>
    </source>
</evidence>
<reference evidence="4" key="1">
    <citation type="submission" date="2019-05" db="EMBL/GenBank/DDBJ databases">
        <authorList>
            <consortium name="Pathogen Informatics"/>
        </authorList>
    </citation>
    <scope>NUCLEOTIDE SEQUENCE [LARGE SCALE GENOMIC DNA]</scope>
    <source>
        <strain evidence="4">NCTC12965</strain>
    </source>
</reference>
<proteinExistence type="predicted"/>
<dbReference type="PANTHER" id="PTHR45229:SF3">
    <property type="entry name" value="BIODEGRADATIVE ARGININE DECARBOXYLASE"/>
    <property type="match status" value="1"/>
</dbReference>
<feature type="domain" description="Orn/Lys/Arg decarboxylases family 1 pyridoxal-P attachment site" evidence="2">
    <location>
        <begin position="136"/>
        <end position="175"/>
    </location>
</feature>
<dbReference type="Pfam" id="PF03709">
    <property type="entry name" value="OKR_DC_1_N"/>
    <property type="match status" value="1"/>
</dbReference>
<protein>
    <submittedName>
        <fullName evidence="4">Biodegradative arginine decarboxylase</fullName>
        <ecNumber evidence="4">4.1.1.19</ecNumber>
    </submittedName>
</protein>
<dbReference type="GO" id="GO:0005829">
    <property type="term" value="C:cytosol"/>
    <property type="evidence" value="ECO:0007669"/>
    <property type="project" value="TreeGrafter"/>
</dbReference>